<dbReference type="Pfam" id="PF00535">
    <property type="entry name" value="Glycos_transf_2"/>
    <property type="match status" value="1"/>
</dbReference>
<dbReference type="InterPro" id="IPR035518">
    <property type="entry name" value="DPG_synthase"/>
</dbReference>
<evidence type="ECO:0000313" key="14">
    <source>
        <dbReference type="EMBL" id="OGM21886.1"/>
    </source>
</evidence>
<dbReference type="GO" id="GO:0006487">
    <property type="term" value="P:protein N-linked glycosylation"/>
    <property type="evidence" value="ECO:0007669"/>
    <property type="project" value="TreeGrafter"/>
</dbReference>
<dbReference type="InterPro" id="IPR029044">
    <property type="entry name" value="Nucleotide-diphossugar_trans"/>
</dbReference>
<dbReference type="GO" id="GO:0004581">
    <property type="term" value="F:dolichyl-phosphate beta-glucosyltransferase activity"/>
    <property type="evidence" value="ECO:0007669"/>
    <property type="project" value="UniProtKB-EC"/>
</dbReference>
<accession>A0A1F7Y3N2</accession>
<dbReference type="SUPFAM" id="SSF53448">
    <property type="entry name" value="Nucleotide-diphospho-sugar transferases"/>
    <property type="match status" value="1"/>
</dbReference>
<dbReference type="Gene3D" id="3.90.550.10">
    <property type="entry name" value="Spore Coat Polysaccharide Biosynthesis Protein SpsA, Chain A"/>
    <property type="match status" value="1"/>
</dbReference>
<evidence type="ECO:0000256" key="11">
    <source>
        <dbReference type="ARBA" id="ARBA00023136"/>
    </source>
</evidence>
<keyword evidence="6" id="KW-0808">Transferase</keyword>
<sequence length="248" mass="28604">MKNKGPTFLSVIIPVYNESKRVYKLTKILKYLGRNTFRTEIIVVNDGSKDNTLLKLKNLTSKKLQKNLNVKIISYRKNKGKGYAIKKGVLKARGKHRLFLDIDLSTPISEFQKFLTHLGKYDILIGSRKIKGAKVSQRQSLIREALGKNFTFLSQIILGLKVSDFTCGFKCFSTTASQTIFKLQRIDRWGFDCEILFIAKQLGFTIKEVPVIWKNDPNSKVRFPHDIISSFLELLKIRINYFSGKYRL</sequence>
<keyword evidence="9" id="KW-0735">Signal-anchor</keyword>
<protein>
    <recommendedName>
        <fullName evidence="4">dolichyl-phosphate beta-glucosyltransferase</fullName>
        <ecNumber evidence="4">2.4.1.117</ecNumber>
    </recommendedName>
</protein>
<comment type="similarity">
    <text evidence="3">Belongs to the glycosyltransferase 2 family.</text>
</comment>
<keyword evidence="5" id="KW-0328">Glycosyltransferase</keyword>
<comment type="subcellular location">
    <subcellularLocation>
        <location evidence="1">Endoplasmic reticulum membrane</location>
        <topology evidence="1">Single-pass membrane protein</topology>
    </subcellularLocation>
</comment>
<keyword evidence="11" id="KW-0472">Membrane</keyword>
<evidence type="ECO:0000256" key="9">
    <source>
        <dbReference type="ARBA" id="ARBA00022968"/>
    </source>
</evidence>
<evidence type="ECO:0000256" key="5">
    <source>
        <dbReference type="ARBA" id="ARBA00022676"/>
    </source>
</evidence>
<evidence type="ECO:0000256" key="8">
    <source>
        <dbReference type="ARBA" id="ARBA00022824"/>
    </source>
</evidence>
<evidence type="ECO:0000256" key="2">
    <source>
        <dbReference type="ARBA" id="ARBA00004922"/>
    </source>
</evidence>
<dbReference type="EC" id="2.4.1.117" evidence="4"/>
<keyword evidence="7" id="KW-0812">Transmembrane</keyword>
<comment type="pathway">
    <text evidence="2">Protein modification; protein glycosylation.</text>
</comment>
<dbReference type="EMBL" id="MGGE01000002">
    <property type="protein sequence ID" value="OGM21886.1"/>
    <property type="molecule type" value="Genomic_DNA"/>
</dbReference>
<evidence type="ECO:0000256" key="6">
    <source>
        <dbReference type="ARBA" id="ARBA00022679"/>
    </source>
</evidence>
<dbReference type="CDD" id="cd04188">
    <property type="entry name" value="DPG_synthase"/>
    <property type="match status" value="1"/>
</dbReference>
<proteinExistence type="inferred from homology"/>
<reference evidence="14 15" key="1">
    <citation type="journal article" date="2016" name="Nat. Commun.">
        <title>Thousands of microbial genomes shed light on interconnected biogeochemical processes in an aquifer system.</title>
        <authorList>
            <person name="Anantharaman K."/>
            <person name="Brown C.T."/>
            <person name="Hug L.A."/>
            <person name="Sharon I."/>
            <person name="Castelle C.J."/>
            <person name="Probst A.J."/>
            <person name="Thomas B.C."/>
            <person name="Singh A."/>
            <person name="Wilkins M.J."/>
            <person name="Karaoz U."/>
            <person name="Brodie E.L."/>
            <person name="Williams K.H."/>
            <person name="Hubbard S.S."/>
            <person name="Banfield J.F."/>
        </authorList>
    </citation>
    <scope>NUCLEOTIDE SEQUENCE [LARGE SCALE GENOMIC DNA]</scope>
</reference>
<keyword evidence="10" id="KW-1133">Transmembrane helix</keyword>
<evidence type="ECO:0000256" key="12">
    <source>
        <dbReference type="ARBA" id="ARBA00045097"/>
    </source>
</evidence>
<dbReference type="InterPro" id="IPR001173">
    <property type="entry name" value="Glyco_trans_2-like"/>
</dbReference>
<evidence type="ECO:0000256" key="3">
    <source>
        <dbReference type="ARBA" id="ARBA00006739"/>
    </source>
</evidence>
<organism evidence="14 15">
    <name type="scientific">Candidatus Woesebacteria bacterium RIFCSPHIGHO2_01_FULL_38_9</name>
    <dbReference type="NCBI Taxonomy" id="1802492"/>
    <lineage>
        <taxon>Bacteria</taxon>
        <taxon>Candidatus Woeseibacteriota</taxon>
    </lineage>
</organism>
<evidence type="ECO:0000313" key="15">
    <source>
        <dbReference type="Proteomes" id="UP000178419"/>
    </source>
</evidence>
<keyword evidence="8" id="KW-0256">Endoplasmic reticulum</keyword>
<dbReference type="PANTHER" id="PTHR10859:SF91">
    <property type="entry name" value="DOLICHYL-PHOSPHATE BETA-GLUCOSYLTRANSFERASE"/>
    <property type="match status" value="1"/>
</dbReference>
<evidence type="ECO:0000256" key="1">
    <source>
        <dbReference type="ARBA" id="ARBA00004389"/>
    </source>
</evidence>
<evidence type="ECO:0000256" key="7">
    <source>
        <dbReference type="ARBA" id="ARBA00022692"/>
    </source>
</evidence>
<comment type="caution">
    <text evidence="14">The sequence shown here is derived from an EMBL/GenBank/DDBJ whole genome shotgun (WGS) entry which is preliminary data.</text>
</comment>
<evidence type="ECO:0000259" key="13">
    <source>
        <dbReference type="Pfam" id="PF00535"/>
    </source>
</evidence>
<comment type="catalytic activity">
    <reaction evidence="12">
        <text>a di-trans,poly-cis-dolichyl phosphate + UDP-alpha-D-glucose = a di-trans,poly-cis-dolichyl beta-D-glucosyl phosphate + UDP</text>
        <dbReference type="Rhea" id="RHEA:15401"/>
        <dbReference type="Rhea" id="RHEA-COMP:19498"/>
        <dbReference type="Rhea" id="RHEA-COMP:19502"/>
        <dbReference type="ChEBI" id="CHEBI:57525"/>
        <dbReference type="ChEBI" id="CHEBI:57683"/>
        <dbReference type="ChEBI" id="CHEBI:58223"/>
        <dbReference type="ChEBI" id="CHEBI:58885"/>
        <dbReference type="EC" id="2.4.1.117"/>
    </reaction>
    <physiologicalReaction direction="left-to-right" evidence="12">
        <dbReference type="Rhea" id="RHEA:15402"/>
    </physiologicalReaction>
</comment>
<dbReference type="AlphaFoldDB" id="A0A1F7Y3N2"/>
<name>A0A1F7Y3N2_9BACT</name>
<gene>
    <name evidence="14" type="ORF">A2714_04150</name>
</gene>
<feature type="domain" description="Glycosyltransferase 2-like" evidence="13">
    <location>
        <begin position="10"/>
        <end position="180"/>
    </location>
</feature>
<dbReference type="Proteomes" id="UP000178419">
    <property type="component" value="Unassembled WGS sequence"/>
</dbReference>
<evidence type="ECO:0000256" key="4">
    <source>
        <dbReference type="ARBA" id="ARBA00012583"/>
    </source>
</evidence>
<evidence type="ECO:0000256" key="10">
    <source>
        <dbReference type="ARBA" id="ARBA00022989"/>
    </source>
</evidence>
<dbReference type="PANTHER" id="PTHR10859">
    <property type="entry name" value="GLYCOSYL TRANSFERASE"/>
    <property type="match status" value="1"/>
</dbReference>